<gene>
    <name evidence="2" type="ORF">RAT170B_1689</name>
</gene>
<dbReference type="RefSeq" id="WP_045806056.1">
    <property type="nucleotide sequence ID" value="NZ_LAOQ01000016.1"/>
</dbReference>
<name>A0A0F3RCJ0_9RICK</name>
<evidence type="ECO:0000313" key="3">
    <source>
        <dbReference type="Proteomes" id="UP000033736"/>
    </source>
</evidence>
<keyword evidence="3" id="KW-1185">Reference proteome</keyword>
<comment type="caution">
    <text evidence="2">The sequence shown here is derived from an EMBL/GenBank/DDBJ whole genome shotgun (WGS) entry which is preliminary data.</text>
</comment>
<accession>A0A0F3RCJ0</accession>
<sequence>MQSKSLYNNAILGEQNTDSKIDSNITPNYKKRRDILNKIVTNHIAKQQQKLTQKNKSIAR</sequence>
<organism evidence="2 3">
    <name type="scientific">Rickettsia argasii T170-B</name>
    <dbReference type="NCBI Taxonomy" id="1268837"/>
    <lineage>
        <taxon>Bacteria</taxon>
        <taxon>Pseudomonadati</taxon>
        <taxon>Pseudomonadota</taxon>
        <taxon>Alphaproteobacteria</taxon>
        <taxon>Rickettsiales</taxon>
        <taxon>Rickettsiaceae</taxon>
        <taxon>Rickettsieae</taxon>
        <taxon>Rickettsia</taxon>
        <taxon>spotted fever group</taxon>
    </lineage>
</organism>
<dbReference type="Proteomes" id="UP000033736">
    <property type="component" value="Unassembled WGS sequence"/>
</dbReference>
<protein>
    <submittedName>
        <fullName evidence="2">Uncharacterized protein</fullName>
    </submittedName>
</protein>
<evidence type="ECO:0000313" key="2">
    <source>
        <dbReference type="EMBL" id="KJW03711.1"/>
    </source>
</evidence>
<feature type="region of interest" description="Disordered" evidence="1">
    <location>
        <begin position="1"/>
        <end position="25"/>
    </location>
</feature>
<dbReference type="PATRIC" id="fig|1268837.3.peg.603"/>
<reference evidence="2 3" key="1">
    <citation type="submission" date="2015-01" db="EMBL/GenBank/DDBJ databases">
        <title>Genome Sequencing of Rickettsiales /home/snadendla/prok_pipe/test/illegal_ec_num.txt.</title>
        <authorList>
            <person name="Daugherty S.C."/>
            <person name="Su Q."/>
            <person name="Abolude K."/>
            <person name="Beier-Sexton M."/>
            <person name="Carlyon J.A."/>
            <person name="Carter R."/>
            <person name="Day N.P."/>
            <person name="Dumler S.J."/>
            <person name="Dyachenko V."/>
            <person name="Godinez A."/>
            <person name="Kurtti T.J."/>
            <person name="Lichay M."/>
            <person name="Mullins K.E."/>
            <person name="Ott S."/>
            <person name="Pappas-Brown V."/>
            <person name="Paris D.H."/>
            <person name="Patel P."/>
            <person name="Richards A.L."/>
            <person name="Sadzewicz L."/>
            <person name="Sears K."/>
            <person name="Seidman D."/>
            <person name="Sengamalay N."/>
            <person name="Stenos J."/>
            <person name="Tallon L.J."/>
            <person name="Vincent G."/>
            <person name="Fraser C.M."/>
            <person name="Munderloh U."/>
            <person name="Dunning-Hotopp J.C."/>
        </authorList>
    </citation>
    <scope>NUCLEOTIDE SEQUENCE [LARGE SCALE GENOMIC DNA]</scope>
    <source>
        <strain evidence="2 3">T170-B</strain>
    </source>
</reference>
<proteinExistence type="predicted"/>
<evidence type="ECO:0000256" key="1">
    <source>
        <dbReference type="SAM" id="MobiDB-lite"/>
    </source>
</evidence>
<dbReference type="EMBL" id="LAOQ01000016">
    <property type="protein sequence ID" value="KJW03711.1"/>
    <property type="molecule type" value="Genomic_DNA"/>
</dbReference>
<dbReference type="AlphaFoldDB" id="A0A0F3RCJ0"/>